<keyword evidence="2" id="KW-1185">Reference proteome</keyword>
<proteinExistence type="predicted"/>
<name>A0ACC0BS52_CATRO</name>
<protein>
    <submittedName>
        <fullName evidence="1">Uncharacterized protein</fullName>
    </submittedName>
</protein>
<comment type="caution">
    <text evidence="1">The sequence shown here is derived from an EMBL/GenBank/DDBJ whole genome shotgun (WGS) entry which is preliminary data.</text>
</comment>
<evidence type="ECO:0000313" key="2">
    <source>
        <dbReference type="Proteomes" id="UP001060085"/>
    </source>
</evidence>
<gene>
    <name evidence="1" type="ORF">M9H77_06452</name>
</gene>
<reference evidence="2" key="1">
    <citation type="journal article" date="2023" name="Nat. Plants">
        <title>Single-cell RNA sequencing provides a high-resolution roadmap for understanding the multicellular compartmentation of specialized metabolism.</title>
        <authorList>
            <person name="Sun S."/>
            <person name="Shen X."/>
            <person name="Li Y."/>
            <person name="Li Y."/>
            <person name="Wang S."/>
            <person name="Li R."/>
            <person name="Zhang H."/>
            <person name="Shen G."/>
            <person name="Guo B."/>
            <person name="Wei J."/>
            <person name="Xu J."/>
            <person name="St-Pierre B."/>
            <person name="Chen S."/>
            <person name="Sun C."/>
        </authorList>
    </citation>
    <scope>NUCLEOTIDE SEQUENCE [LARGE SCALE GENOMIC DNA]</scope>
</reference>
<dbReference type="EMBL" id="CM044702">
    <property type="protein sequence ID" value="KAI5675502.1"/>
    <property type="molecule type" value="Genomic_DNA"/>
</dbReference>
<evidence type="ECO:0000313" key="1">
    <source>
        <dbReference type="EMBL" id="KAI5675502.1"/>
    </source>
</evidence>
<accession>A0ACC0BS52</accession>
<sequence length="294" mass="33203">MASNYSWVLAKARSLVMLILMSTILALTCLEGAMAGNFNQDFDITWGDGRAKVLNNRKRLSLSLDKGSGCGIQSKNEYLFGRIDMQLKLVPGNSAGTVTAYYLSSQGPTHDEIDFEFLGNLSGDPYIVHTNVYTQGQGNREQQFYLWFDPTANFHTYSILWNPRTIIFYVDGTPIRVYRNMEGRGIPYPNNQTMRVYASLWNADDWATRGGLTKTDWSQAPFTASLRNFVANACIWKSGKSSCGSNSSEPWFSQELDSGSQARLKWVQMNYMVYHYCDDTKRFPQGLPPECTIA</sequence>
<organism evidence="1 2">
    <name type="scientific">Catharanthus roseus</name>
    <name type="common">Madagascar periwinkle</name>
    <name type="synonym">Vinca rosea</name>
    <dbReference type="NCBI Taxonomy" id="4058"/>
    <lineage>
        <taxon>Eukaryota</taxon>
        <taxon>Viridiplantae</taxon>
        <taxon>Streptophyta</taxon>
        <taxon>Embryophyta</taxon>
        <taxon>Tracheophyta</taxon>
        <taxon>Spermatophyta</taxon>
        <taxon>Magnoliopsida</taxon>
        <taxon>eudicotyledons</taxon>
        <taxon>Gunneridae</taxon>
        <taxon>Pentapetalae</taxon>
        <taxon>asterids</taxon>
        <taxon>lamiids</taxon>
        <taxon>Gentianales</taxon>
        <taxon>Apocynaceae</taxon>
        <taxon>Rauvolfioideae</taxon>
        <taxon>Vinceae</taxon>
        <taxon>Catharanthinae</taxon>
        <taxon>Catharanthus</taxon>
    </lineage>
</organism>
<dbReference type="Proteomes" id="UP001060085">
    <property type="component" value="Linkage Group LG02"/>
</dbReference>